<accession>A0A1V0UE86</accession>
<reference evidence="1 2" key="1">
    <citation type="submission" date="2017-03" db="EMBL/GenBank/DDBJ databases">
        <title>Complete Genome Sequence of a natural compounds producer, Streptomyces violaceus S21.</title>
        <authorList>
            <person name="Zhong C."/>
            <person name="Zhao Z."/>
            <person name="Fu J."/>
            <person name="Zong G."/>
            <person name="Qin R."/>
            <person name="Cao G."/>
        </authorList>
    </citation>
    <scope>NUCLEOTIDE SEQUENCE [LARGE SCALE GENOMIC DNA]</scope>
    <source>
        <strain evidence="1 2">S21</strain>
    </source>
</reference>
<protein>
    <submittedName>
        <fullName evidence="1">Uncharacterized protein</fullName>
    </submittedName>
</protein>
<gene>
    <name evidence="1" type="ORF">B1H20_19365</name>
</gene>
<sequence>MPPAPPPQSPPPAYQALCSHTHLFPGARCRLQGLPHPEAFAADPEPVDVHLRFSDGTAAPADLRGDPATLTVAAHTTAAGTPLDESAWFVKGFTLDRDEVEMTIGARAPSPPPAAAG</sequence>
<dbReference type="AlphaFoldDB" id="A0A1V0UE86"/>
<evidence type="ECO:0000313" key="2">
    <source>
        <dbReference type="Proteomes" id="UP000192445"/>
    </source>
</evidence>
<dbReference type="Proteomes" id="UP000192445">
    <property type="component" value="Chromosome"/>
</dbReference>
<dbReference type="RefSeq" id="WP_030297276.1">
    <property type="nucleotide sequence ID" value="NZ_CP020570.1"/>
</dbReference>
<name>A0A1V0UE86_STRVN</name>
<evidence type="ECO:0000313" key="1">
    <source>
        <dbReference type="EMBL" id="ARF63288.1"/>
    </source>
</evidence>
<organism evidence="1 2">
    <name type="scientific">Streptomyces violaceoruber</name>
    <dbReference type="NCBI Taxonomy" id="1935"/>
    <lineage>
        <taxon>Bacteria</taxon>
        <taxon>Bacillati</taxon>
        <taxon>Actinomycetota</taxon>
        <taxon>Actinomycetes</taxon>
        <taxon>Kitasatosporales</taxon>
        <taxon>Streptomycetaceae</taxon>
        <taxon>Streptomyces</taxon>
        <taxon>Streptomyces violaceoruber group</taxon>
    </lineage>
</organism>
<dbReference type="OrthoDB" id="4317663at2"/>
<dbReference type="EMBL" id="CP020570">
    <property type="protein sequence ID" value="ARF63288.1"/>
    <property type="molecule type" value="Genomic_DNA"/>
</dbReference>
<dbReference type="KEGG" id="svu:B1H20_19365"/>
<proteinExistence type="predicted"/>